<feature type="transmembrane region" description="Helical" evidence="1">
    <location>
        <begin position="12"/>
        <end position="38"/>
    </location>
</feature>
<gene>
    <name evidence="2" type="ORF">HNQ41_002980</name>
</gene>
<dbReference type="InterPro" id="IPR018710">
    <property type="entry name" value="DUF2232"/>
</dbReference>
<keyword evidence="1" id="KW-0812">Transmembrane</keyword>
<dbReference type="PANTHER" id="PTHR41324">
    <property type="entry name" value="MEMBRANE PROTEIN-RELATED"/>
    <property type="match status" value="1"/>
</dbReference>
<reference evidence="2 3" key="1">
    <citation type="submission" date="2020-08" db="EMBL/GenBank/DDBJ databases">
        <title>Genomic Encyclopedia of Type Strains, Phase IV (KMG-IV): sequencing the most valuable type-strain genomes for metagenomic binning, comparative biology and taxonomic classification.</title>
        <authorList>
            <person name="Goeker M."/>
        </authorList>
    </citation>
    <scope>NUCLEOTIDE SEQUENCE [LARGE SCALE GENOMIC DNA]</scope>
    <source>
        <strain evidence="2 3">DSM 24696</strain>
    </source>
</reference>
<evidence type="ECO:0000313" key="3">
    <source>
        <dbReference type="Proteomes" id="UP000551878"/>
    </source>
</evidence>
<proteinExistence type="predicted"/>
<feature type="transmembrane region" description="Helical" evidence="1">
    <location>
        <begin position="58"/>
        <end position="87"/>
    </location>
</feature>
<keyword evidence="3" id="KW-1185">Reference proteome</keyword>
<dbReference type="PANTHER" id="PTHR41324:SF1">
    <property type="entry name" value="DUF2232 DOMAIN-CONTAINING PROTEIN"/>
    <property type="match status" value="1"/>
</dbReference>
<feature type="transmembrane region" description="Helical" evidence="1">
    <location>
        <begin position="273"/>
        <end position="298"/>
    </location>
</feature>
<accession>A0A840QTB1</accession>
<sequence>MQQTRTVTEGAMILSIYMVLLFISFWVPFVGSLVLWLLPIPFILYVMRHGLKPGVFVWVSSLFLTLMLLTPMALPLTFTFATGGLVIGEMFRRKKQAFAVLLAGSLTFIATLLVNFIISIVLLDIHPIETMQEMLYESVVTAETLLSSIGQSESGDVLTQMETFIDQLMVITPFLFIVTGIGYALFIQWIASTFLRRLKYEISTFPPLREWSFPKSFIWYYLIMLILLMIGFEQGDTMYTVVMNLTPLLEMAMIIQGFAFIFFYFYNKGVTRAFPITIVIVSLFMPFLLSIVRILGLIDLGFDLRKRMNSGK</sequence>
<evidence type="ECO:0000313" key="2">
    <source>
        <dbReference type="EMBL" id="MBB5174762.1"/>
    </source>
</evidence>
<dbReference type="EMBL" id="JACHHB010000016">
    <property type="protein sequence ID" value="MBB5174762.1"/>
    <property type="molecule type" value="Genomic_DNA"/>
</dbReference>
<dbReference type="RefSeq" id="WP_184665168.1">
    <property type="nucleotide sequence ID" value="NZ_JACHHB010000016.1"/>
</dbReference>
<keyword evidence="1" id="KW-0472">Membrane</keyword>
<organism evidence="2 3">
    <name type="scientific">Texcoconibacillus texcoconensis</name>
    <dbReference type="NCBI Taxonomy" id="1095777"/>
    <lineage>
        <taxon>Bacteria</taxon>
        <taxon>Bacillati</taxon>
        <taxon>Bacillota</taxon>
        <taxon>Bacilli</taxon>
        <taxon>Bacillales</taxon>
        <taxon>Bacillaceae</taxon>
        <taxon>Texcoconibacillus</taxon>
    </lineage>
</organism>
<name>A0A840QTB1_9BACI</name>
<evidence type="ECO:0000256" key="1">
    <source>
        <dbReference type="SAM" id="Phobius"/>
    </source>
</evidence>
<dbReference type="AlphaFoldDB" id="A0A840QTB1"/>
<feature type="transmembrane region" description="Helical" evidence="1">
    <location>
        <begin position="168"/>
        <end position="195"/>
    </location>
</feature>
<dbReference type="Pfam" id="PF09991">
    <property type="entry name" value="DUF2232"/>
    <property type="match status" value="1"/>
</dbReference>
<protein>
    <submittedName>
        <fullName evidence="2">Uncharacterized protein YybS (DUF2232 family)</fullName>
    </submittedName>
</protein>
<feature type="transmembrane region" description="Helical" evidence="1">
    <location>
        <begin position="244"/>
        <end position="266"/>
    </location>
</feature>
<dbReference type="Gene3D" id="1.10.1760.20">
    <property type="match status" value="1"/>
</dbReference>
<comment type="caution">
    <text evidence="2">The sequence shown here is derived from an EMBL/GenBank/DDBJ whole genome shotgun (WGS) entry which is preliminary data.</text>
</comment>
<dbReference type="Proteomes" id="UP000551878">
    <property type="component" value="Unassembled WGS sequence"/>
</dbReference>
<feature type="transmembrane region" description="Helical" evidence="1">
    <location>
        <begin position="216"/>
        <end position="232"/>
    </location>
</feature>
<keyword evidence="1" id="KW-1133">Transmembrane helix</keyword>
<feature type="transmembrane region" description="Helical" evidence="1">
    <location>
        <begin position="99"/>
        <end position="123"/>
    </location>
</feature>